<organism evidence="1 2">
    <name type="scientific">Hibiscus sabdariffa</name>
    <name type="common">roselle</name>
    <dbReference type="NCBI Taxonomy" id="183260"/>
    <lineage>
        <taxon>Eukaryota</taxon>
        <taxon>Viridiplantae</taxon>
        <taxon>Streptophyta</taxon>
        <taxon>Embryophyta</taxon>
        <taxon>Tracheophyta</taxon>
        <taxon>Spermatophyta</taxon>
        <taxon>Magnoliopsida</taxon>
        <taxon>eudicotyledons</taxon>
        <taxon>Gunneridae</taxon>
        <taxon>Pentapetalae</taxon>
        <taxon>rosids</taxon>
        <taxon>malvids</taxon>
        <taxon>Malvales</taxon>
        <taxon>Malvaceae</taxon>
        <taxon>Malvoideae</taxon>
        <taxon>Hibiscus</taxon>
    </lineage>
</organism>
<gene>
    <name evidence="1" type="ORF">V6N12_073540</name>
</gene>
<dbReference type="SUPFAM" id="SSF56219">
    <property type="entry name" value="DNase I-like"/>
    <property type="match status" value="1"/>
</dbReference>
<dbReference type="EMBL" id="JBBPBM010000117">
    <property type="protein sequence ID" value="KAK8506587.1"/>
    <property type="molecule type" value="Genomic_DNA"/>
</dbReference>
<name>A0ABR2BJD3_9ROSI</name>
<protein>
    <submittedName>
        <fullName evidence="1">Uncharacterized protein</fullName>
    </submittedName>
</protein>
<keyword evidence="2" id="KW-1185">Reference proteome</keyword>
<evidence type="ECO:0000313" key="2">
    <source>
        <dbReference type="Proteomes" id="UP001472677"/>
    </source>
</evidence>
<dbReference type="Gene3D" id="3.60.10.10">
    <property type="entry name" value="Endonuclease/exonuclease/phosphatase"/>
    <property type="match status" value="1"/>
</dbReference>
<evidence type="ECO:0000313" key="1">
    <source>
        <dbReference type="EMBL" id="KAK8506587.1"/>
    </source>
</evidence>
<proteinExistence type="predicted"/>
<comment type="caution">
    <text evidence="1">The sequence shown here is derived from an EMBL/GenBank/DDBJ whole genome shotgun (WGS) entry which is preliminary data.</text>
</comment>
<accession>A0ABR2BJD3</accession>
<sequence length="285" mass="32580">MNVEKLGNQIEIATIHNGIMNIVGQDNRIEIVDIHNDIMYAEGQDNRIEIVVIYNDIMTIEGKDNRMEIDDLHNDIIDTEGQENRITIADDLIDILNVERQSNRLEVIDTQSDACALTVQTEPRSEIPRAGKAHIVDYVGEPRKVREILEVIRILESVEKGENFEEETKLETISEALISRLWFDDQCRFAFVPSIGKSGGVAVVWNLVEFVIENVHVAYRFITVVGLWALEQWRCGVMGVYNSCVVPEQVQVWLEIHSFLHSMSIPWCIRGDFNVVLSDSERWGS</sequence>
<dbReference type="Proteomes" id="UP001472677">
    <property type="component" value="Unassembled WGS sequence"/>
</dbReference>
<dbReference type="InterPro" id="IPR036691">
    <property type="entry name" value="Endo/exonu/phosph_ase_sf"/>
</dbReference>
<reference evidence="1 2" key="1">
    <citation type="journal article" date="2024" name="G3 (Bethesda)">
        <title>Genome assembly of Hibiscus sabdariffa L. provides insights into metabolisms of medicinal natural products.</title>
        <authorList>
            <person name="Kim T."/>
        </authorList>
    </citation>
    <scope>NUCLEOTIDE SEQUENCE [LARGE SCALE GENOMIC DNA]</scope>
    <source>
        <strain evidence="1">TK-2024</strain>
        <tissue evidence="1">Old leaves</tissue>
    </source>
</reference>